<evidence type="ECO:0000256" key="2">
    <source>
        <dbReference type="ARBA" id="ARBA00022857"/>
    </source>
</evidence>
<gene>
    <name evidence="4" type="ORF">Tci_532661</name>
</gene>
<dbReference type="PANTHER" id="PTHR43490:SF135">
    <property type="entry name" value="OS02G0640800 PROTEIN"/>
    <property type="match status" value="1"/>
</dbReference>
<evidence type="ECO:0000256" key="3">
    <source>
        <dbReference type="ARBA" id="ARBA00023002"/>
    </source>
</evidence>
<dbReference type="InterPro" id="IPR036291">
    <property type="entry name" value="NAD(P)-bd_dom_sf"/>
</dbReference>
<protein>
    <submittedName>
        <fullName evidence="4">(+)-neomenthol dehydrogenase-like</fullName>
    </submittedName>
</protein>
<keyword evidence="3" id="KW-0560">Oxidoreductase</keyword>
<sequence>MSSKILNTLSKRESMRLSNGFLRDLKANKFLRKYQNTLVNLVHPGFVITDITSNTGELTSEEGAKSPVMVALLPDDGPSGDRAMSRC</sequence>
<evidence type="ECO:0000313" key="4">
    <source>
        <dbReference type="EMBL" id="GEZ60688.1"/>
    </source>
</evidence>
<name>A0A699ILZ1_TANCI</name>
<comment type="similarity">
    <text evidence="1">Belongs to the short-chain dehydrogenases/reductases (SDR) family.</text>
</comment>
<comment type="caution">
    <text evidence="4">The sequence shown here is derived from an EMBL/GenBank/DDBJ whole genome shotgun (WGS) entry which is preliminary data.</text>
</comment>
<reference evidence="4" key="1">
    <citation type="journal article" date="2019" name="Sci. Rep.">
        <title>Draft genome of Tanacetum cinerariifolium, the natural source of mosquito coil.</title>
        <authorList>
            <person name="Yamashiro T."/>
            <person name="Shiraishi A."/>
            <person name="Satake H."/>
            <person name="Nakayama K."/>
        </authorList>
    </citation>
    <scope>NUCLEOTIDE SEQUENCE</scope>
</reference>
<dbReference type="PANTHER" id="PTHR43490">
    <property type="entry name" value="(+)-NEOMENTHOL DEHYDROGENASE"/>
    <property type="match status" value="1"/>
</dbReference>
<dbReference type="GO" id="GO:0016491">
    <property type="term" value="F:oxidoreductase activity"/>
    <property type="evidence" value="ECO:0007669"/>
    <property type="project" value="UniProtKB-KW"/>
</dbReference>
<dbReference type="AlphaFoldDB" id="A0A699ILZ1"/>
<keyword evidence="2" id="KW-0521">NADP</keyword>
<proteinExistence type="inferred from homology"/>
<dbReference type="Gene3D" id="3.40.50.720">
    <property type="entry name" value="NAD(P)-binding Rossmann-like Domain"/>
    <property type="match status" value="1"/>
</dbReference>
<dbReference type="SUPFAM" id="SSF51735">
    <property type="entry name" value="NAD(P)-binding Rossmann-fold domains"/>
    <property type="match status" value="1"/>
</dbReference>
<accession>A0A699ILZ1</accession>
<evidence type="ECO:0000256" key="1">
    <source>
        <dbReference type="ARBA" id="ARBA00006484"/>
    </source>
</evidence>
<dbReference type="GO" id="GO:0016020">
    <property type="term" value="C:membrane"/>
    <property type="evidence" value="ECO:0007669"/>
    <property type="project" value="TreeGrafter"/>
</dbReference>
<dbReference type="EMBL" id="BKCJ010299783">
    <property type="protein sequence ID" value="GEZ60688.1"/>
    <property type="molecule type" value="Genomic_DNA"/>
</dbReference>
<organism evidence="4">
    <name type="scientific">Tanacetum cinerariifolium</name>
    <name type="common">Dalmatian daisy</name>
    <name type="synonym">Chrysanthemum cinerariifolium</name>
    <dbReference type="NCBI Taxonomy" id="118510"/>
    <lineage>
        <taxon>Eukaryota</taxon>
        <taxon>Viridiplantae</taxon>
        <taxon>Streptophyta</taxon>
        <taxon>Embryophyta</taxon>
        <taxon>Tracheophyta</taxon>
        <taxon>Spermatophyta</taxon>
        <taxon>Magnoliopsida</taxon>
        <taxon>eudicotyledons</taxon>
        <taxon>Gunneridae</taxon>
        <taxon>Pentapetalae</taxon>
        <taxon>asterids</taxon>
        <taxon>campanulids</taxon>
        <taxon>Asterales</taxon>
        <taxon>Asteraceae</taxon>
        <taxon>Asteroideae</taxon>
        <taxon>Anthemideae</taxon>
        <taxon>Anthemidinae</taxon>
        <taxon>Tanacetum</taxon>
    </lineage>
</organism>